<dbReference type="EMBL" id="AAWS01000031">
    <property type="protein sequence ID" value="EAY26683.1"/>
    <property type="molecule type" value="Genomic_DNA"/>
</dbReference>
<dbReference type="AlphaFoldDB" id="A1ZSD5"/>
<dbReference type="Proteomes" id="UP000004095">
    <property type="component" value="Unassembled WGS sequence"/>
</dbReference>
<evidence type="ECO:0000313" key="1">
    <source>
        <dbReference type="EMBL" id="EAY26683.1"/>
    </source>
</evidence>
<sequence>MSRVKIVTSSPLKKRYPALVLVKRNQHPKHLTQVVCCF</sequence>
<accession>A1ZSD5</accession>
<name>A1ZSD5_MICM2</name>
<evidence type="ECO:0000313" key="2">
    <source>
        <dbReference type="Proteomes" id="UP000004095"/>
    </source>
</evidence>
<reference evidence="1 2" key="1">
    <citation type="submission" date="2007-01" db="EMBL/GenBank/DDBJ databases">
        <authorList>
            <person name="Haygood M."/>
            <person name="Podell S."/>
            <person name="Anderson C."/>
            <person name="Hopkinson B."/>
            <person name="Roe K."/>
            <person name="Barbeau K."/>
            <person name="Gaasterland T."/>
            <person name="Ferriera S."/>
            <person name="Johnson J."/>
            <person name="Kravitz S."/>
            <person name="Beeson K."/>
            <person name="Sutton G."/>
            <person name="Rogers Y.-H."/>
            <person name="Friedman R."/>
            <person name="Frazier M."/>
            <person name="Venter J.C."/>
        </authorList>
    </citation>
    <scope>NUCLEOTIDE SEQUENCE [LARGE SCALE GENOMIC DNA]</scope>
    <source>
        <strain evidence="1 2">ATCC 23134</strain>
    </source>
</reference>
<protein>
    <submittedName>
        <fullName evidence="1">Uncharacterized protein</fullName>
    </submittedName>
</protein>
<comment type="caution">
    <text evidence="1">The sequence shown here is derived from an EMBL/GenBank/DDBJ whole genome shotgun (WGS) entry which is preliminary data.</text>
</comment>
<keyword evidence="2" id="KW-1185">Reference proteome</keyword>
<gene>
    <name evidence="1" type="ORF">M23134_02934</name>
</gene>
<organism evidence="1 2">
    <name type="scientific">Microscilla marina ATCC 23134</name>
    <dbReference type="NCBI Taxonomy" id="313606"/>
    <lineage>
        <taxon>Bacteria</taxon>
        <taxon>Pseudomonadati</taxon>
        <taxon>Bacteroidota</taxon>
        <taxon>Cytophagia</taxon>
        <taxon>Cytophagales</taxon>
        <taxon>Microscillaceae</taxon>
        <taxon>Microscilla</taxon>
    </lineage>
</organism>
<proteinExistence type="predicted"/>